<evidence type="ECO:0000256" key="9">
    <source>
        <dbReference type="SAM" id="MobiDB-lite"/>
    </source>
</evidence>
<feature type="transmembrane region" description="Helical" evidence="10">
    <location>
        <begin position="20"/>
        <end position="40"/>
    </location>
</feature>
<dbReference type="EMBL" id="BAABDQ010000003">
    <property type="protein sequence ID" value="GAA3539499.1"/>
    <property type="molecule type" value="Genomic_DNA"/>
</dbReference>
<dbReference type="Proteomes" id="UP001500630">
    <property type="component" value="Unassembled WGS sequence"/>
</dbReference>
<dbReference type="Gene3D" id="3.30.565.10">
    <property type="entry name" value="Histidine kinase-like ATPase, C-terminal domain"/>
    <property type="match status" value="1"/>
</dbReference>
<comment type="caution">
    <text evidence="12">The sequence shown here is derived from an EMBL/GenBank/DDBJ whole genome shotgun (WGS) entry which is preliminary data.</text>
</comment>
<name>A0ABP6VUV4_9ACTN</name>
<feature type="region of interest" description="Disordered" evidence="9">
    <location>
        <begin position="310"/>
        <end position="329"/>
    </location>
</feature>
<keyword evidence="6 12" id="KW-0418">Kinase</keyword>
<dbReference type="GO" id="GO:0016301">
    <property type="term" value="F:kinase activity"/>
    <property type="evidence" value="ECO:0007669"/>
    <property type="project" value="UniProtKB-KW"/>
</dbReference>
<keyword evidence="10" id="KW-0812">Transmembrane</keyword>
<dbReference type="PANTHER" id="PTHR24421">
    <property type="entry name" value="NITRATE/NITRITE SENSOR PROTEIN NARX-RELATED"/>
    <property type="match status" value="1"/>
</dbReference>
<evidence type="ECO:0000256" key="6">
    <source>
        <dbReference type="ARBA" id="ARBA00022777"/>
    </source>
</evidence>
<sequence>MVEGVHEYQPPLDRMAAASRYLLAALPLALYGVLLVTLSGRAPVTPEAITELLADMGIGAAGLVLLRWRRDKPWQIALATALLTVVSTTAAGPALVAYVSFGTHRAWRRLVPIAAVLWTCLVASTRWQGTDQLTIAYAVGFAFVIGGLTLFAFYLRGRRDLAAAQRAAELSASLQRVERAKLAERLKIAHEMHDVLAHRISLLAMLAGGLAYRTDLSAGETRETALAIQENAHQSLNELRAVLGTLRNDGGRQAPQPTLGQLDDLFDEVRAAGQQVEVADAIDERESLPAQTGRHAYRIVQEALTNARKHAPPGSRVRAELGGRPGHGLRIRVSNPAPFGTSAGPGARLGLVGLAERTRMAGGTLSHAVQDGRFVLDARLPWEA</sequence>
<keyword evidence="13" id="KW-1185">Reference proteome</keyword>
<keyword evidence="4" id="KW-0808">Transferase</keyword>
<evidence type="ECO:0000259" key="11">
    <source>
        <dbReference type="Pfam" id="PF07730"/>
    </source>
</evidence>
<dbReference type="CDD" id="cd16917">
    <property type="entry name" value="HATPase_UhpB-NarQ-NarX-like"/>
    <property type="match status" value="1"/>
</dbReference>
<feature type="transmembrane region" description="Helical" evidence="10">
    <location>
        <begin position="74"/>
        <end position="98"/>
    </location>
</feature>
<dbReference type="SUPFAM" id="SSF55874">
    <property type="entry name" value="ATPase domain of HSP90 chaperone/DNA topoisomerase II/histidine kinase"/>
    <property type="match status" value="1"/>
</dbReference>
<reference evidence="13" key="1">
    <citation type="journal article" date="2019" name="Int. J. Syst. Evol. Microbiol.">
        <title>The Global Catalogue of Microorganisms (GCM) 10K type strain sequencing project: providing services to taxonomists for standard genome sequencing and annotation.</title>
        <authorList>
            <consortium name="The Broad Institute Genomics Platform"/>
            <consortium name="The Broad Institute Genome Sequencing Center for Infectious Disease"/>
            <person name="Wu L."/>
            <person name="Ma J."/>
        </authorList>
    </citation>
    <scope>NUCLEOTIDE SEQUENCE [LARGE SCALE GENOMIC DNA]</scope>
    <source>
        <strain evidence="13">JCM 17326</strain>
    </source>
</reference>
<proteinExistence type="predicted"/>
<evidence type="ECO:0000313" key="13">
    <source>
        <dbReference type="Proteomes" id="UP001500630"/>
    </source>
</evidence>
<evidence type="ECO:0000256" key="3">
    <source>
        <dbReference type="ARBA" id="ARBA00022553"/>
    </source>
</evidence>
<dbReference type="InterPro" id="IPR011712">
    <property type="entry name" value="Sig_transdc_His_kin_sub3_dim/P"/>
</dbReference>
<accession>A0ABP6VUV4</accession>
<evidence type="ECO:0000256" key="1">
    <source>
        <dbReference type="ARBA" id="ARBA00000085"/>
    </source>
</evidence>
<evidence type="ECO:0000313" key="12">
    <source>
        <dbReference type="EMBL" id="GAA3539499.1"/>
    </source>
</evidence>
<evidence type="ECO:0000256" key="10">
    <source>
        <dbReference type="SAM" id="Phobius"/>
    </source>
</evidence>
<dbReference type="InterPro" id="IPR050482">
    <property type="entry name" value="Sensor_HK_TwoCompSys"/>
</dbReference>
<keyword evidence="3" id="KW-0597">Phosphoprotein</keyword>
<evidence type="ECO:0000256" key="8">
    <source>
        <dbReference type="ARBA" id="ARBA00023012"/>
    </source>
</evidence>
<dbReference type="InterPro" id="IPR036890">
    <property type="entry name" value="HATPase_C_sf"/>
</dbReference>
<organism evidence="12 13">
    <name type="scientific">Nonomuraea rosea</name>
    <dbReference type="NCBI Taxonomy" id="638574"/>
    <lineage>
        <taxon>Bacteria</taxon>
        <taxon>Bacillati</taxon>
        <taxon>Actinomycetota</taxon>
        <taxon>Actinomycetes</taxon>
        <taxon>Streptosporangiales</taxon>
        <taxon>Streptosporangiaceae</taxon>
        <taxon>Nonomuraea</taxon>
    </lineage>
</organism>
<keyword evidence="10" id="KW-0472">Membrane</keyword>
<dbReference type="EC" id="2.7.13.3" evidence="2"/>
<evidence type="ECO:0000256" key="7">
    <source>
        <dbReference type="ARBA" id="ARBA00022840"/>
    </source>
</evidence>
<keyword evidence="8" id="KW-0902">Two-component regulatory system</keyword>
<protein>
    <recommendedName>
        <fullName evidence="2">histidine kinase</fullName>
        <ecNumber evidence="2">2.7.13.3</ecNumber>
    </recommendedName>
</protein>
<keyword evidence="5" id="KW-0547">Nucleotide-binding</keyword>
<dbReference type="PANTHER" id="PTHR24421:SF10">
    <property type="entry name" value="NITRATE_NITRITE SENSOR PROTEIN NARQ"/>
    <property type="match status" value="1"/>
</dbReference>
<evidence type="ECO:0000256" key="2">
    <source>
        <dbReference type="ARBA" id="ARBA00012438"/>
    </source>
</evidence>
<dbReference type="Pfam" id="PF07730">
    <property type="entry name" value="HisKA_3"/>
    <property type="match status" value="1"/>
</dbReference>
<keyword evidence="7" id="KW-0067">ATP-binding</keyword>
<feature type="transmembrane region" description="Helical" evidence="10">
    <location>
        <begin position="135"/>
        <end position="155"/>
    </location>
</feature>
<comment type="catalytic activity">
    <reaction evidence="1">
        <text>ATP + protein L-histidine = ADP + protein N-phospho-L-histidine.</text>
        <dbReference type="EC" id="2.7.13.3"/>
    </reaction>
</comment>
<evidence type="ECO:0000256" key="4">
    <source>
        <dbReference type="ARBA" id="ARBA00022679"/>
    </source>
</evidence>
<gene>
    <name evidence="12" type="ORF">GCM10022419_019440</name>
</gene>
<evidence type="ECO:0000256" key="5">
    <source>
        <dbReference type="ARBA" id="ARBA00022741"/>
    </source>
</evidence>
<feature type="transmembrane region" description="Helical" evidence="10">
    <location>
        <begin position="110"/>
        <end position="129"/>
    </location>
</feature>
<feature type="domain" description="Signal transduction histidine kinase subgroup 3 dimerisation and phosphoacceptor" evidence="11">
    <location>
        <begin position="184"/>
        <end position="249"/>
    </location>
</feature>
<dbReference type="Gene3D" id="1.20.5.1930">
    <property type="match status" value="1"/>
</dbReference>
<keyword evidence="10" id="KW-1133">Transmembrane helix</keyword>